<comment type="caution">
    <text evidence="2">The sequence shown here is derived from an EMBL/GenBank/DDBJ whole genome shotgun (WGS) entry which is preliminary data.</text>
</comment>
<reference evidence="2 3" key="1">
    <citation type="submission" date="2016-08" db="EMBL/GenBank/DDBJ databases">
        <title>A Parts List for Fungal Cellulosomes Revealed by Comparative Genomics.</title>
        <authorList>
            <consortium name="DOE Joint Genome Institute"/>
            <person name="Haitjema C.H."/>
            <person name="Gilmore S.P."/>
            <person name="Henske J.K."/>
            <person name="Solomon K.V."/>
            <person name="De Groot R."/>
            <person name="Kuo A."/>
            <person name="Mondo S.J."/>
            <person name="Salamov A.A."/>
            <person name="Labutti K."/>
            <person name="Zhao Z."/>
            <person name="Chiniquy J."/>
            <person name="Barry K."/>
            <person name="Brewer H.M."/>
            <person name="Purvine S.O."/>
            <person name="Wright A.T."/>
            <person name="Boxma B."/>
            <person name="Van Alen T."/>
            <person name="Hackstein J.H."/>
            <person name="Baker S.E."/>
            <person name="Grigoriev I.V."/>
            <person name="O'Malley M.A."/>
        </authorList>
    </citation>
    <scope>NUCLEOTIDE SEQUENCE [LARGE SCALE GENOMIC DNA]</scope>
    <source>
        <strain evidence="2 3">G1</strain>
    </source>
</reference>
<keyword evidence="1" id="KW-0812">Transmembrane</keyword>
<evidence type="ECO:0000313" key="3">
    <source>
        <dbReference type="Proteomes" id="UP000193920"/>
    </source>
</evidence>
<sequence length="104" mass="11759">MLFYPLYLFQYTIITISVSSSSSSGSIRIILISISFSISFITVALFFFLYTIQFIINSTTGLIHFKMETIVDFFKFLFPIIIITLTISIPATLAGKLKPMVLNI</sequence>
<proteinExistence type="predicted"/>
<keyword evidence="1" id="KW-0472">Membrane</keyword>
<keyword evidence="1" id="KW-1133">Transmembrane helix</keyword>
<dbReference type="EMBL" id="MCOG01000177">
    <property type="protein sequence ID" value="ORY29843.1"/>
    <property type="molecule type" value="Genomic_DNA"/>
</dbReference>
<protein>
    <submittedName>
        <fullName evidence="2">Uncharacterized protein</fullName>
    </submittedName>
</protein>
<accession>A0A1Y2B4U2</accession>
<evidence type="ECO:0000313" key="2">
    <source>
        <dbReference type="EMBL" id="ORY29843.1"/>
    </source>
</evidence>
<feature type="transmembrane region" description="Helical" evidence="1">
    <location>
        <begin position="76"/>
        <end position="95"/>
    </location>
</feature>
<evidence type="ECO:0000256" key="1">
    <source>
        <dbReference type="SAM" id="Phobius"/>
    </source>
</evidence>
<feature type="transmembrane region" description="Helical" evidence="1">
    <location>
        <begin position="29"/>
        <end position="56"/>
    </location>
</feature>
<dbReference type="Proteomes" id="UP000193920">
    <property type="component" value="Unassembled WGS sequence"/>
</dbReference>
<dbReference type="AlphaFoldDB" id="A0A1Y2B4U2"/>
<name>A0A1Y2B4U2_9FUNG</name>
<organism evidence="2 3">
    <name type="scientific">Neocallimastix californiae</name>
    <dbReference type="NCBI Taxonomy" id="1754190"/>
    <lineage>
        <taxon>Eukaryota</taxon>
        <taxon>Fungi</taxon>
        <taxon>Fungi incertae sedis</taxon>
        <taxon>Chytridiomycota</taxon>
        <taxon>Chytridiomycota incertae sedis</taxon>
        <taxon>Neocallimastigomycetes</taxon>
        <taxon>Neocallimastigales</taxon>
        <taxon>Neocallimastigaceae</taxon>
        <taxon>Neocallimastix</taxon>
    </lineage>
</organism>
<keyword evidence="3" id="KW-1185">Reference proteome</keyword>
<gene>
    <name evidence="2" type="ORF">LY90DRAFT_83131</name>
</gene>